<dbReference type="PANTHER" id="PTHR36151">
    <property type="entry name" value="BLR2777 PROTEIN"/>
    <property type="match status" value="1"/>
</dbReference>
<dbReference type="OrthoDB" id="3456672at2"/>
<feature type="domain" description="ER-bound oxygenase mpaB/mpaB'/Rubber oxygenase catalytic" evidence="2">
    <location>
        <begin position="67"/>
        <end position="301"/>
    </location>
</feature>
<feature type="region of interest" description="Disordered" evidence="1">
    <location>
        <begin position="318"/>
        <end position="359"/>
    </location>
</feature>
<dbReference type="PANTHER" id="PTHR36151:SF3">
    <property type="entry name" value="ER-BOUND OXYGENASE MPAB_MPAB'_RUBBER OXYGENASE CATALYTIC DOMAIN-CONTAINING PROTEIN"/>
    <property type="match status" value="1"/>
</dbReference>
<dbReference type="InterPro" id="IPR018713">
    <property type="entry name" value="MPAB/Lcp_cat_dom"/>
</dbReference>
<proteinExistence type="predicted"/>
<feature type="region of interest" description="Disordered" evidence="1">
    <location>
        <begin position="1"/>
        <end position="58"/>
    </location>
</feature>
<dbReference type="AlphaFoldDB" id="A0A502E5Q7"/>
<name>A0A502E5Q7_9MYCO</name>
<gene>
    <name evidence="3" type="ORF">EAH80_21250</name>
</gene>
<evidence type="ECO:0000259" key="2">
    <source>
        <dbReference type="Pfam" id="PF09995"/>
    </source>
</evidence>
<protein>
    <submittedName>
        <fullName evidence="3">DUF2236 domain-containing protein</fullName>
    </submittedName>
</protein>
<keyword evidence="4" id="KW-1185">Reference proteome</keyword>
<evidence type="ECO:0000256" key="1">
    <source>
        <dbReference type="SAM" id="MobiDB-lite"/>
    </source>
</evidence>
<reference evidence="3 4" key="1">
    <citation type="journal article" date="2019" name="Environ. Microbiol.">
        <title>Species interactions and distinct microbial communities in high Arctic permafrost affected cryosols are associated with the CH4 and CO2 gas fluxes.</title>
        <authorList>
            <person name="Altshuler I."/>
            <person name="Hamel J."/>
            <person name="Turney S."/>
            <person name="Magnuson E."/>
            <person name="Levesque R."/>
            <person name="Greer C."/>
            <person name="Whyte L.G."/>
        </authorList>
    </citation>
    <scope>NUCLEOTIDE SEQUENCE [LARGE SCALE GENOMIC DNA]</scope>
    <source>
        <strain evidence="3 4">S5.20</strain>
    </source>
</reference>
<dbReference type="EMBL" id="RCZG01000010">
    <property type="protein sequence ID" value="TPG31896.1"/>
    <property type="molecule type" value="Genomic_DNA"/>
</dbReference>
<organism evidence="3 4">
    <name type="scientific">Mycolicibacterium hodleri</name>
    <dbReference type="NCBI Taxonomy" id="49897"/>
    <lineage>
        <taxon>Bacteria</taxon>
        <taxon>Bacillati</taxon>
        <taxon>Actinomycetota</taxon>
        <taxon>Actinomycetes</taxon>
        <taxon>Mycobacteriales</taxon>
        <taxon>Mycobacteriaceae</taxon>
        <taxon>Mycolicibacterium</taxon>
    </lineage>
</organism>
<dbReference type="GO" id="GO:0016491">
    <property type="term" value="F:oxidoreductase activity"/>
    <property type="evidence" value="ECO:0007669"/>
    <property type="project" value="InterPro"/>
</dbReference>
<sequence length="359" mass="40668">MTQDTSEAGAVTSGTDPIGSGGQERSDGGIGSGGQERSDGEIGSGCPVAPEGYDTPPVPLGPDSLTWKYFGDWRGLLQGPWAGSMQNMHPQLGAAVEDHSTFFRERWPRLLRSLYPIGGVVFDTDRAPRTGAEVRDYHTEIKGVDAQGRRYHALNPDVFYWAHSTFFVGTLIVAERLCGGLTEAEKRQLFDEHVEWYRMYGMSMRPVPESWEDFQTYWDHMCSNVLENNYAARAVLDLTDLPKPPWAEKMPDWMWRQQRKLVAPFFVWFTVGLYDPAVRQLMGYSWSGRDEWLHRRLGALVHVMFSLLPKRSRMHPRARAGWDRATGRAPADAALPETPARNLPPLDERDNPMHYCPKV</sequence>
<dbReference type="Pfam" id="PF09995">
    <property type="entry name" value="MPAB_Lcp_cat"/>
    <property type="match status" value="1"/>
</dbReference>
<evidence type="ECO:0000313" key="4">
    <source>
        <dbReference type="Proteomes" id="UP000320095"/>
    </source>
</evidence>
<evidence type="ECO:0000313" key="3">
    <source>
        <dbReference type="EMBL" id="TPG31896.1"/>
    </source>
</evidence>
<dbReference type="Proteomes" id="UP000320095">
    <property type="component" value="Unassembled WGS sequence"/>
</dbReference>
<accession>A0A502E5Q7</accession>
<comment type="caution">
    <text evidence="3">The sequence shown here is derived from an EMBL/GenBank/DDBJ whole genome shotgun (WGS) entry which is preliminary data.</text>
</comment>